<evidence type="ECO:0000259" key="3">
    <source>
        <dbReference type="Pfam" id="PF17919"/>
    </source>
</evidence>
<dbReference type="SUPFAM" id="SSF56672">
    <property type="entry name" value="DNA/RNA polymerases"/>
    <property type="match status" value="1"/>
</dbReference>
<feature type="domain" description="Reverse transcriptase" evidence="2">
    <location>
        <begin position="86"/>
        <end position="152"/>
    </location>
</feature>
<organism evidence="4 5">
    <name type="scientific">Vitis vinifera</name>
    <name type="common">Grape</name>
    <dbReference type="NCBI Taxonomy" id="29760"/>
    <lineage>
        <taxon>Eukaryota</taxon>
        <taxon>Viridiplantae</taxon>
        <taxon>Streptophyta</taxon>
        <taxon>Embryophyta</taxon>
        <taxon>Tracheophyta</taxon>
        <taxon>Spermatophyta</taxon>
        <taxon>Magnoliopsida</taxon>
        <taxon>eudicotyledons</taxon>
        <taxon>Gunneridae</taxon>
        <taxon>Pentapetalae</taxon>
        <taxon>rosids</taxon>
        <taxon>Vitales</taxon>
        <taxon>Vitaceae</taxon>
        <taxon>Viteae</taxon>
        <taxon>Vitis</taxon>
    </lineage>
</organism>
<dbReference type="InterPro" id="IPR041577">
    <property type="entry name" value="RT_RNaseH_2"/>
</dbReference>
<dbReference type="InterPro" id="IPR000477">
    <property type="entry name" value="RT_dom"/>
</dbReference>
<dbReference type="Pfam" id="PF17919">
    <property type="entry name" value="RT_RNaseH_2"/>
    <property type="match status" value="1"/>
</dbReference>
<evidence type="ECO:0000256" key="1">
    <source>
        <dbReference type="SAM" id="MobiDB-lite"/>
    </source>
</evidence>
<dbReference type="CDD" id="cd09274">
    <property type="entry name" value="RNase_HI_RT_Ty3"/>
    <property type="match status" value="1"/>
</dbReference>
<dbReference type="CDD" id="cd01647">
    <property type="entry name" value="RT_LTR"/>
    <property type="match status" value="1"/>
</dbReference>
<name>A0A438DVR6_VITVI</name>
<dbReference type="PANTHER" id="PTHR34072:SF57">
    <property type="entry name" value="RNA-DIRECTED DNA POLYMERASE"/>
    <property type="match status" value="1"/>
</dbReference>
<gene>
    <name evidence="4" type="primary">pol_375</name>
    <name evidence="4" type="ORF">CK203_090653</name>
</gene>
<dbReference type="InterPro" id="IPR043128">
    <property type="entry name" value="Rev_trsase/Diguanyl_cyclase"/>
</dbReference>
<protein>
    <submittedName>
        <fullName evidence="4">Retrovirus-related Pol polyprotein from transposon 17.6</fullName>
    </submittedName>
</protein>
<dbReference type="Proteomes" id="UP000288805">
    <property type="component" value="Unassembled WGS sequence"/>
</dbReference>
<feature type="domain" description="Reverse transcriptase/retrotransposon-derived protein RNase H-like" evidence="3">
    <location>
        <begin position="219"/>
        <end position="301"/>
    </location>
</feature>
<dbReference type="EMBL" id="QGNW01001476">
    <property type="protein sequence ID" value="RVW39595.1"/>
    <property type="molecule type" value="Genomic_DNA"/>
</dbReference>
<accession>A0A438DVR6</accession>
<dbReference type="Gene3D" id="3.10.10.10">
    <property type="entry name" value="HIV Type 1 Reverse Transcriptase, subunit A, domain 1"/>
    <property type="match status" value="1"/>
</dbReference>
<evidence type="ECO:0000313" key="4">
    <source>
        <dbReference type="EMBL" id="RVW39595.1"/>
    </source>
</evidence>
<evidence type="ECO:0000259" key="2">
    <source>
        <dbReference type="Pfam" id="PF00078"/>
    </source>
</evidence>
<proteinExistence type="predicted"/>
<dbReference type="FunFam" id="3.30.70.270:FF:000020">
    <property type="entry name" value="Transposon Tf2-6 polyprotein-like Protein"/>
    <property type="match status" value="1"/>
</dbReference>
<dbReference type="InterPro" id="IPR043502">
    <property type="entry name" value="DNA/RNA_pol_sf"/>
</dbReference>
<dbReference type="Gene3D" id="3.30.70.270">
    <property type="match status" value="2"/>
</dbReference>
<feature type="region of interest" description="Disordered" evidence="1">
    <location>
        <begin position="1"/>
        <end position="26"/>
    </location>
</feature>
<comment type="caution">
    <text evidence="4">The sequence shown here is derived from an EMBL/GenBank/DDBJ whole genome shotgun (WGS) entry which is preliminary data.</text>
</comment>
<sequence>MHPPYLHGGRCKTSETAPEEVESSHARGGKGEVLKLLQAGSYIPFQIACGRLNSVTRKDHFPLPFMDQVLERVSGHPFYFFGWLLGYFQIEIDLEDQEKTTFTCPFGTFAYRRMPFGLCNAPATFQRCMLSIFSDMVERIMEVFMDDITVYGGHIISKNGIEVDKAKVELIVKLPPPTNVKGIRQFLGHAGFYRRFIKDFSKISKPLCELLVKDAKFVWDEKCQKSFEELKQFLTTAPIVRAPNWKLPFEVMCDASDLAMGAVLGQREDGKPYVIYYASKTLNEAQRNYTTTEKELLAYLLTKQDAKARLIRWILLLQEFNLQIRDKKGVENVVADHLSRLVIAHDSHGLPINDDFPEESLMSIEVAPWYSHIANYLVTGEVPSEWSAQDKKHFFAKIHAYLGEAFSLQILCGSNHKEMCS</sequence>
<evidence type="ECO:0000313" key="5">
    <source>
        <dbReference type="Proteomes" id="UP000288805"/>
    </source>
</evidence>
<reference evidence="4 5" key="1">
    <citation type="journal article" date="2018" name="PLoS Genet.">
        <title>Population sequencing reveals clonal diversity and ancestral inbreeding in the grapevine cultivar Chardonnay.</title>
        <authorList>
            <person name="Roach M.J."/>
            <person name="Johnson D.L."/>
            <person name="Bohlmann J."/>
            <person name="van Vuuren H.J."/>
            <person name="Jones S.J."/>
            <person name="Pretorius I.S."/>
            <person name="Schmidt S.A."/>
            <person name="Borneman A.R."/>
        </authorList>
    </citation>
    <scope>NUCLEOTIDE SEQUENCE [LARGE SCALE GENOMIC DNA]</scope>
    <source>
        <strain evidence="5">cv. Chardonnay</strain>
        <tissue evidence="4">Leaf</tissue>
    </source>
</reference>
<dbReference type="PANTHER" id="PTHR34072">
    <property type="entry name" value="ENZYMATIC POLYPROTEIN-RELATED"/>
    <property type="match status" value="1"/>
</dbReference>
<dbReference type="AlphaFoldDB" id="A0A438DVR6"/>
<dbReference type="Pfam" id="PF00078">
    <property type="entry name" value="RVT_1"/>
    <property type="match status" value="1"/>
</dbReference>